<dbReference type="Proteomes" id="UP001163223">
    <property type="component" value="Chromosome"/>
</dbReference>
<evidence type="ECO:0000313" key="1">
    <source>
        <dbReference type="EMBL" id="WAJ29729.1"/>
    </source>
</evidence>
<dbReference type="EMBL" id="CP113520">
    <property type="protein sequence ID" value="WAJ29729.1"/>
    <property type="molecule type" value="Genomic_DNA"/>
</dbReference>
<accession>A0ACD4NS28</accession>
<organism evidence="1 2">
    <name type="scientific">Antarcticirhabdus aurantiaca</name>
    <dbReference type="NCBI Taxonomy" id="2606717"/>
    <lineage>
        <taxon>Bacteria</taxon>
        <taxon>Pseudomonadati</taxon>
        <taxon>Pseudomonadota</taxon>
        <taxon>Alphaproteobacteria</taxon>
        <taxon>Hyphomicrobiales</taxon>
        <taxon>Aurantimonadaceae</taxon>
        <taxon>Antarcticirhabdus</taxon>
    </lineage>
</organism>
<name>A0ACD4NS28_9HYPH</name>
<reference evidence="1" key="1">
    <citation type="submission" date="2022-11" db="EMBL/GenBank/DDBJ databases">
        <title>beta-Carotene-producing bacterium, Jeongeuplla avenae sp. nov., alleviates the salt stress of Arabidopsis seedlings.</title>
        <authorList>
            <person name="Jiang L."/>
            <person name="Lee J."/>
        </authorList>
    </citation>
    <scope>NUCLEOTIDE SEQUENCE</scope>
    <source>
        <strain evidence="1">DY_R2A_6</strain>
    </source>
</reference>
<proteinExistence type="predicted"/>
<keyword evidence="2" id="KW-1185">Reference proteome</keyword>
<sequence>MPSSAAPRLLLACLAALACAPASARAADLSVRIEGLRNAQGVVSVCVTAKADAFPGCDGDPAARRQTVRASEAGRPVVFRNLAPGTYAVAALHDENADGRLGTNFLGIPTEGIGVSNDALPTFSAPRFRDAAVRLEGSGSLSVRVRYR</sequence>
<protein>
    <submittedName>
        <fullName evidence="1">DUF2141 domain-containing protein</fullName>
    </submittedName>
</protein>
<gene>
    <name evidence="1" type="ORF">OXU80_05765</name>
</gene>
<evidence type="ECO:0000313" key="2">
    <source>
        <dbReference type="Proteomes" id="UP001163223"/>
    </source>
</evidence>